<evidence type="ECO:0000256" key="1">
    <source>
        <dbReference type="SAM" id="MobiDB-lite"/>
    </source>
</evidence>
<dbReference type="EMBL" id="WHWC01000018">
    <property type="protein sequence ID" value="KAG8364563.1"/>
    <property type="molecule type" value="Genomic_DNA"/>
</dbReference>
<dbReference type="Proteomes" id="UP000826271">
    <property type="component" value="Unassembled WGS sequence"/>
</dbReference>
<gene>
    <name evidence="2" type="ORF">BUALT_Bualt18G0010400</name>
</gene>
<organism evidence="2 3">
    <name type="scientific">Buddleja alternifolia</name>
    <dbReference type="NCBI Taxonomy" id="168488"/>
    <lineage>
        <taxon>Eukaryota</taxon>
        <taxon>Viridiplantae</taxon>
        <taxon>Streptophyta</taxon>
        <taxon>Embryophyta</taxon>
        <taxon>Tracheophyta</taxon>
        <taxon>Spermatophyta</taxon>
        <taxon>Magnoliopsida</taxon>
        <taxon>eudicotyledons</taxon>
        <taxon>Gunneridae</taxon>
        <taxon>Pentapetalae</taxon>
        <taxon>asterids</taxon>
        <taxon>lamiids</taxon>
        <taxon>Lamiales</taxon>
        <taxon>Scrophulariaceae</taxon>
        <taxon>Buddlejeae</taxon>
        <taxon>Buddleja</taxon>
    </lineage>
</organism>
<dbReference type="AlphaFoldDB" id="A0AAV6W3R5"/>
<feature type="region of interest" description="Disordered" evidence="1">
    <location>
        <begin position="457"/>
        <end position="486"/>
    </location>
</feature>
<evidence type="ECO:0000313" key="3">
    <source>
        <dbReference type="Proteomes" id="UP000826271"/>
    </source>
</evidence>
<reference evidence="2" key="1">
    <citation type="submission" date="2019-10" db="EMBL/GenBank/DDBJ databases">
        <authorList>
            <person name="Zhang R."/>
            <person name="Pan Y."/>
            <person name="Wang J."/>
            <person name="Ma R."/>
            <person name="Yu S."/>
        </authorList>
    </citation>
    <scope>NUCLEOTIDE SEQUENCE</scope>
    <source>
        <strain evidence="2">LA-IB0</strain>
        <tissue evidence="2">Leaf</tissue>
    </source>
</reference>
<accession>A0AAV6W3R5</accession>
<feature type="compositionally biased region" description="Polar residues" evidence="1">
    <location>
        <begin position="342"/>
        <end position="360"/>
    </location>
</feature>
<keyword evidence="3" id="KW-1185">Reference proteome</keyword>
<dbReference type="PANTHER" id="PTHR36607:SF20">
    <property type="entry name" value="AMINOTRANSFERASE-LIKE PLANT MOBILE DOMAIN-CONTAINING PROTEIN"/>
    <property type="match status" value="1"/>
</dbReference>
<dbReference type="PANTHER" id="PTHR36607">
    <property type="entry name" value="1,2-DIHYDROXY-3-KETO-5-METHYLTHIOPENTENE DIOXYGENASE 4"/>
    <property type="match status" value="1"/>
</dbReference>
<name>A0AAV6W3R5_9LAMI</name>
<evidence type="ECO:0008006" key="4">
    <source>
        <dbReference type="Google" id="ProtNLM"/>
    </source>
</evidence>
<evidence type="ECO:0000313" key="2">
    <source>
        <dbReference type="EMBL" id="KAG8364563.1"/>
    </source>
</evidence>
<proteinExistence type="predicted"/>
<sequence length="497" mass="56744">MMSHLRLLTLMQNSERKPMSLHVLASIYRGLRIICSSKDLGESTAIFPIHYVYSWIGCYLPTHFYSRIKTVGAQMVKYAGEGMENYFDLEDARVLFHKVNPSTIRILLSHQKKQISLIDGSNLSRQYKDLFVSLRSAYLTFRHGREHIVESYSPHRFSRQYNFCQDILGLLQKEILTCDLKELVQLWRSCTLLSTSSKLNLPGNTSSPPLVTKEYADWWTKCWKASLAKSTKVIVKINLKEKEPAPERSKDTLKQPSSHNQEVALDETIPIEGDEIISALSCSNEDYSDQWQLQKRPKDLDLDNINIHSQFFEDLANLEAKVPTTFRDSAGSVNEVNPFNLLETNSSPRSSGNGVQVTLETENHERPKISLPPRMTEELHADENTGKKIKRSFEAPSWPLAHPEASQFSPNTIRNILIGDMKKFVRDTSPLESLLKSFFEDASTYAQVKSAYAKRETQESHEKALQSAQQSLTEAEAQENEQAKTTVFREYISNKKS</sequence>
<comment type="caution">
    <text evidence="2">The sequence shown here is derived from an EMBL/GenBank/DDBJ whole genome shotgun (WGS) entry which is preliminary data.</text>
</comment>
<feature type="region of interest" description="Disordered" evidence="1">
    <location>
        <begin position="342"/>
        <end position="365"/>
    </location>
</feature>
<protein>
    <recommendedName>
        <fullName evidence="4">Aminotransferase-like plant mobile domain-containing protein</fullName>
    </recommendedName>
</protein>